<protein>
    <submittedName>
        <fullName evidence="1">Proteasome activator complex subunit 4</fullName>
    </submittedName>
</protein>
<evidence type="ECO:0000313" key="2">
    <source>
        <dbReference type="Proteomes" id="UP000735302"/>
    </source>
</evidence>
<dbReference type="PANTHER" id="PTHR32170:SF3">
    <property type="entry name" value="PROTEASOME ACTIVATOR COMPLEX SUBUNIT 4"/>
    <property type="match status" value="1"/>
</dbReference>
<evidence type="ECO:0000313" key="1">
    <source>
        <dbReference type="EMBL" id="GFN96529.1"/>
    </source>
</evidence>
<gene>
    <name evidence="1" type="ORF">PoB_002303500</name>
</gene>
<keyword evidence="1" id="KW-0647">Proteasome</keyword>
<organism evidence="1 2">
    <name type="scientific">Plakobranchus ocellatus</name>
    <dbReference type="NCBI Taxonomy" id="259542"/>
    <lineage>
        <taxon>Eukaryota</taxon>
        <taxon>Metazoa</taxon>
        <taxon>Spiralia</taxon>
        <taxon>Lophotrochozoa</taxon>
        <taxon>Mollusca</taxon>
        <taxon>Gastropoda</taxon>
        <taxon>Heterobranchia</taxon>
        <taxon>Euthyneura</taxon>
        <taxon>Panpulmonata</taxon>
        <taxon>Sacoglossa</taxon>
        <taxon>Placobranchoidea</taxon>
        <taxon>Plakobranchidae</taxon>
        <taxon>Plakobranchus</taxon>
    </lineage>
</organism>
<proteinExistence type="predicted"/>
<dbReference type="GO" id="GO:0005634">
    <property type="term" value="C:nucleus"/>
    <property type="evidence" value="ECO:0007669"/>
    <property type="project" value="TreeGrafter"/>
</dbReference>
<sequence length="241" mass="27986">MSNDREAALGFQPQKESIFSSLLPYADVIDVESNAVLAEIKSNLGRSIQLRDIKIGCRHWVVQLDRYISIYGYKFSKTDHVLLVKLVFDLLTMPLKEYALVEKFAIVLTTLLKKRSLLTRDDLVLPWRPLYKIVQDCAKDVGGCRVYTVNFESRIKSAVRACTPYFHEDATQEILDEFRPWLCPFDMMVISGLQCLELFLPTSLPPELHHKGYKLWFDELLQLWKSFYSMPSWEGVRKSLI</sequence>
<dbReference type="GO" id="GO:0070628">
    <property type="term" value="F:proteasome binding"/>
    <property type="evidence" value="ECO:0007669"/>
    <property type="project" value="InterPro"/>
</dbReference>
<dbReference type="AlphaFoldDB" id="A0AAV3ZLI2"/>
<dbReference type="InterPro" id="IPR035309">
    <property type="entry name" value="PSME4"/>
</dbReference>
<accession>A0AAV3ZLI2</accession>
<dbReference type="Proteomes" id="UP000735302">
    <property type="component" value="Unassembled WGS sequence"/>
</dbReference>
<keyword evidence="2" id="KW-1185">Reference proteome</keyword>
<reference evidence="1 2" key="1">
    <citation type="journal article" date="2021" name="Elife">
        <title>Chloroplast acquisition without the gene transfer in kleptoplastic sea slugs, Plakobranchus ocellatus.</title>
        <authorList>
            <person name="Maeda T."/>
            <person name="Takahashi S."/>
            <person name="Yoshida T."/>
            <person name="Shimamura S."/>
            <person name="Takaki Y."/>
            <person name="Nagai Y."/>
            <person name="Toyoda A."/>
            <person name="Suzuki Y."/>
            <person name="Arimoto A."/>
            <person name="Ishii H."/>
            <person name="Satoh N."/>
            <person name="Nishiyama T."/>
            <person name="Hasebe M."/>
            <person name="Maruyama T."/>
            <person name="Minagawa J."/>
            <person name="Obokata J."/>
            <person name="Shigenobu S."/>
        </authorList>
    </citation>
    <scope>NUCLEOTIDE SEQUENCE [LARGE SCALE GENOMIC DNA]</scope>
</reference>
<dbReference type="PANTHER" id="PTHR32170">
    <property type="entry name" value="PROTEASOME ACTIVATOR COMPLEX SUBUNIT 4"/>
    <property type="match status" value="1"/>
</dbReference>
<name>A0AAV3ZLI2_9GAST</name>
<dbReference type="GO" id="GO:0016504">
    <property type="term" value="F:peptidase activator activity"/>
    <property type="evidence" value="ECO:0007669"/>
    <property type="project" value="InterPro"/>
</dbReference>
<dbReference type="GO" id="GO:0000502">
    <property type="term" value="C:proteasome complex"/>
    <property type="evidence" value="ECO:0007669"/>
    <property type="project" value="UniProtKB-KW"/>
</dbReference>
<dbReference type="GO" id="GO:0010499">
    <property type="term" value="P:proteasomal ubiquitin-independent protein catabolic process"/>
    <property type="evidence" value="ECO:0007669"/>
    <property type="project" value="TreeGrafter"/>
</dbReference>
<dbReference type="GO" id="GO:0005829">
    <property type="term" value="C:cytosol"/>
    <property type="evidence" value="ECO:0007669"/>
    <property type="project" value="TreeGrafter"/>
</dbReference>
<dbReference type="EMBL" id="BLXT01002683">
    <property type="protein sequence ID" value="GFN96529.1"/>
    <property type="molecule type" value="Genomic_DNA"/>
</dbReference>
<comment type="caution">
    <text evidence="1">The sequence shown here is derived from an EMBL/GenBank/DDBJ whole genome shotgun (WGS) entry which is preliminary data.</text>
</comment>